<dbReference type="Gene3D" id="6.20.250.70">
    <property type="match status" value="1"/>
</dbReference>
<dbReference type="Proteomes" id="UP000078237">
    <property type="component" value="Unassembled WGS sequence"/>
</dbReference>
<evidence type="ECO:0000256" key="1">
    <source>
        <dbReference type="SAM" id="MobiDB-lite"/>
    </source>
</evidence>
<dbReference type="VEuPathDB" id="FungiDB:MMYC01_205720"/>
<feature type="region of interest" description="Disordered" evidence="1">
    <location>
        <begin position="33"/>
        <end position="330"/>
    </location>
</feature>
<feature type="region of interest" description="Disordered" evidence="1">
    <location>
        <begin position="453"/>
        <end position="504"/>
    </location>
</feature>
<sequence length="659" mass="67987">MAGPRAPIGTLSQHAAAAAGLVRRVVPKVFRADKSKRVRKSDESDESDSDSDSDSDAVSNSGASESGDGTKQEDSKGFLEKLKAKKLGATPQSKTTGGKAIKAGASVSATKVKQESSAAISDTKLSTSGPSAGESEGESASGSDVDNGKSESASDSENEVKEAGSSSDSESSDEEMAPSPVKSSTETKTVKSSPASSSATDNEIESNSDESASDESASSQAKVSKKMAPTTKELAPQASSESESESESEGEGKPAHTTEMKKTTQSSRTARGSPNAKTSPEKPSISANGSARSKEFVSESDSESVGNSDEPPESDAEDAAKGKAVQKRNKTAMLGPSEIVSQGFSLRKAEEDVDAATVARVFKNAKAEGKQIWYFTTPKSVPIEVIQKHAIPLDKIRAGQSIFAHEGAEYTGHFEEPVSHAIKVLIPGKTGTNYETLSQPVDRVMHITRVTRFGQDSESQSGSASATSAAISTTPRPQPKGLKARYLPFGVTNGGTGRAGVGAGSDEDVEMAQAPPLLTSLATDAHANTPKKAAKKRKHGDVEKGTVGQEEVASAPKKKSKKTRVENSDAPAALSSSTAASRKTPIAPPPIPAGSSVNSAKTSTSSEPAQPSPATTKKSSKETAKKKDSALTKSKRADSKEPSKVTPIAPPAVPGAKSA</sequence>
<gene>
    <name evidence="2" type="ORF">MMYC01_205720</name>
</gene>
<reference evidence="2 3" key="1">
    <citation type="journal article" date="2016" name="Genome Announc.">
        <title>Genome Sequence of Madurella mycetomatis mm55, Isolated from a Human Mycetoma Case in Sudan.</title>
        <authorList>
            <person name="Smit S."/>
            <person name="Derks M.F."/>
            <person name="Bervoets S."/>
            <person name="Fahal A."/>
            <person name="van Leeuwen W."/>
            <person name="van Belkum A."/>
            <person name="van de Sande W.W."/>
        </authorList>
    </citation>
    <scope>NUCLEOTIDE SEQUENCE [LARGE SCALE GENOMIC DNA]</scope>
    <source>
        <strain evidence="3">mm55</strain>
    </source>
</reference>
<dbReference type="EMBL" id="LCTW02000168">
    <property type="protein sequence ID" value="KXX77302.1"/>
    <property type="molecule type" value="Genomic_DNA"/>
</dbReference>
<feature type="compositionally biased region" description="Gly residues" evidence="1">
    <location>
        <begin position="492"/>
        <end position="503"/>
    </location>
</feature>
<dbReference type="OrthoDB" id="76224at2759"/>
<dbReference type="AlphaFoldDB" id="A0A175W0Z4"/>
<feature type="compositionally biased region" description="Basic and acidic residues" evidence="1">
    <location>
        <begin position="619"/>
        <end position="643"/>
    </location>
</feature>
<feature type="compositionally biased region" description="Polar residues" evidence="1">
    <location>
        <begin position="263"/>
        <end position="278"/>
    </location>
</feature>
<dbReference type="PANTHER" id="PTHR28155">
    <property type="entry name" value="ACR243WP"/>
    <property type="match status" value="1"/>
</dbReference>
<feature type="region of interest" description="Disordered" evidence="1">
    <location>
        <begin position="519"/>
        <end position="659"/>
    </location>
</feature>
<feature type="compositionally biased region" description="Basic and acidic residues" evidence="1">
    <location>
        <begin position="250"/>
        <end position="262"/>
    </location>
</feature>
<keyword evidence="3" id="KW-1185">Reference proteome</keyword>
<name>A0A175W0Z4_9PEZI</name>
<feature type="compositionally biased region" description="Low complexity" evidence="1">
    <location>
        <begin position="126"/>
        <end position="143"/>
    </location>
</feature>
<dbReference type="Pfam" id="PF08208">
    <property type="entry name" value="RNA_polI_A34"/>
    <property type="match status" value="1"/>
</dbReference>
<dbReference type="PANTHER" id="PTHR28155:SF1">
    <property type="entry name" value="DNA-DIRECTED RNA POLYMERASE I SUBUNIT RPA34.5-DOMAIN-CONTAINING PROTEIN"/>
    <property type="match status" value="1"/>
</dbReference>
<organism evidence="2 3">
    <name type="scientific">Madurella mycetomatis</name>
    <dbReference type="NCBI Taxonomy" id="100816"/>
    <lineage>
        <taxon>Eukaryota</taxon>
        <taxon>Fungi</taxon>
        <taxon>Dikarya</taxon>
        <taxon>Ascomycota</taxon>
        <taxon>Pezizomycotina</taxon>
        <taxon>Sordariomycetes</taxon>
        <taxon>Sordariomycetidae</taxon>
        <taxon>Sordariales</taxon>
        <taxon>Sordariales incertae sedis</taxon>
        <taxon>Madurella</taxon>
    </lineage>
</organism>
<dbReference type="InterPro" id="IPR053263">
    <property type="entry name" value="Euk_RPA34_RNAP_subunit"/>
</dbReference>
<evidence type="ECO:0000313" key="2">
    <source>
        <dbReference type="EMBL" id="KXX77302.1"/>
    </source>
</evidence>
<feature type="compositionally biased region" description="Basic and acidic residues" evidence="1">
    <location>
        <begin position="68"/>
        <end position="82"/>
    </location>
</feature>
<feature type="compositionally biased region" description="Acidic residues" evidence="1">
    <location>
        <begin position="202"/>
        <end position="213"/>
    </location>
</feature>
<feature type="compositionally biased region" description="Low complexity" evidence="1">
    <location>
        <begin position="568"/>
        <end position="581"/>
    </location>
</feature>
<proteinExistence type="predicted"/>
<dbReference type="GO" id="GO:0006360">
    <property type="term" value="P:transcription by RNA polymerase I"/>
    <property type="evidence" value="ECO:0007669"/>
    <property type="project" value="InterPro"/>
</dbReference>
<evidence type="ECO:0000313" key="3">
    <source>
        <dbReference type="Proteomes" id="UP000078237"/>
    </source>
</evidence>
<feature type="compositionally biased region" description="Polar residues" evidence="1">
    <location>
        <begin position="57"/>
        <end position="67"/>
    </location>
</feature>
<feature type="compositionally biased region" description="Polar residues" evidence="1">
    <location>
        <begin position="107"/>
        <end position="125"/>
    </location>
</feature>
<feature type="compositionally biased region" description="Acidic residues" evidence="1">
    <location>
        <begin position="43"/>
        <end position="55"/>
    </location>
</feature>
<feature type="compositionally biased region" description="Low complexity" evidence="1">
    <location>
        <begin position="457"/>
        <end position="474"/>
    </location>
</feature>
<comment type="caution">
    <text evidence="2">The sequence shown here is derived from an EMBL/GenBank/DDBJ whole genome shotgun (WGS) entry which is preliminary data.</text>
</comment>
<feature type="compositionally biased region" description="Low complexity" evidence="1">
    <location>
        <begin position="178"/>
        <end position="194"/>
    </location>
</feature>
<accession>A0A175W0Z4</accession>
<dbReference type="STRING" id="100816.A0A175W0Z4"/>
<feature type="compositionally biased region" description="Low complexity" evidence="1">
    <location>
        <begin position="593"/>
        <end position="606"/>
    </location>
</feature>
<protein>
    <submittedName>
        <fullName evidence="2">Uncharacterized protein</fullName>
    </submittedName>
</protein>
<dbReference type="InterPro" id="IPR013240">
    <property type="entry name" value="DNA-dir_RNA_pol1_su_RPA34"/>
</dbReference>